<keyword evidence="2" id="KW-0812">Transmembrane</keyword>
<dbReference type="KEGG" id="hakz:J0X25_02920"/>
<evidence type="ECO:0000313" key="4">
    <source>
        <dbReference type="EMBL" id="QSW99931.1"/>
    </source>
</evidence>
<dbReference type="InterPro" id="IPR058373">
    <property type="entry name" value="DUF8060"/>
</dbReference>
<feature type="region of interest" description="Disordered" evidence="1">
    <location>
        <begin position="1"/>
        <end position="68"/>
    </location>
</feature>
<keyword evidence="2" id="KW-0472">Membrane</keyword>
<feature type="domain" description="DUF8060" evidence="3">
    <location>
        <begin position="26"/>
        <end position="138"/>
    </location>
</feature>
<dbReference type="Proteomes" id="UP000663203">
    <property type="component" value="Chromosome"/>
</dbReference>
<dbReference type="GeneID" id="63186223"/>
<dbReference type="RefSeq" id="WP_207289536.1">
    <property type="nucleotide sequence ID" value="NZ_CP071462.1"/>
</dbReference>
<feature type="compositionally biased region" description="Low complexity" evidence="1">
    <location>
        <begin position="37"/>
        <end position="60"/>
    </location>
</feature>
<reference evidence="4 5" key="1">
    <citation type="submission" date="2021-03" db="EMBL/GenBank/DDBJ databases">
        <title>Haloterrigena longa sp. nov. and Haloterrigena limicola sp. nov., extremely halophilic archaea isolated from a salt lake.</title>
        <authorList>
            <person name="Henglin C."/>
        </authorList>
    </citation>
    <scope>NUCLEOTIDE SEQUENCE [LARGE SCALE GENOMIC DNA]</scope>
    <source>
        <strain evidence="4 5">KZCA68</strain>
    </source>
</reference>
<organism evidence="4 5">
    <name type="scientific">Haloterrigena alkaliphila</name>
    <dbReference type="NCBI Taxonomy" id="2816475"/>
    <lineage>
        <taxon>Archaea</taxon>
        <taxon>Methanobacteriati</taxon>
        <taxon>Methanobacteriota</taxon>
        <taxon>Stenosarchaea group</taxon>
        <taxon>Halobacteria</taxon>
        <taxon>Halobacteriales</taxon>
        <taxon>Natrialbaceae</taxon>
        <taxon>Haloterrigena</taxon>
    </lineage>
</organism>
<feature type="transmembrane region" description="Helical" evidence="2">
    <location>
        <begin position="75"/>
        <end position="97"/>
    </location>
</feature>
<evidence type="ECO:0000256" key="2">
    <source>
        <dbReference type="SAM" id="Phobius"/>
    </source>
</evidence>
<keyword evidence="2" id="KW-1133">Transmembrane helix</keyword>
<keyword evidence="5" id="KW-1185">Reference proteome</keyword>
<name>A0A8A2VEJ8_9EURY</name>
<evidence type="ECO:0000259" key="3">
    <source>
        <dbReference type="Pfam" id="PF26256"/>
    </source>
</evidence>
<dbReference type="Pfam" id="PF26256">
    <property type="entry name" value="DUF8060"/>
    <property type="match status" value="1"/>
</dbReference>
<sequence length="139" mass="14380">MTETPTTAQTDAETERPIDDPETTDAVSDPATDESESAAADPDSATDGTDPSATAGTTTDSGGGLDPQSETVRRYLAWAALGICSILAVFALIQFYGSVTAAIDLWVAPKYQPLMGAAFNLAVLLASLIGVSLVVRELN</sequence>
<proteinExistence type="predicted"/>
<dbReference type="AlphaFoldDB" id="A0A8A2VEJ8"/>
<gene>
    <name evidence="4" type="ORF">J0X25_02920</name>
</gene>
<dbReference type="EMBL" id="CP071462">
    <property type="protein sequence ID" value="QSW99931.1"/>
    <property type="molecule type" value="Genomic_DNA"/>
</dbReference>
<accession>A0A8A2VEJ8</accession>
<evidence type="ECO:0000256" key="1">
    <source>
        <dbReference type="SAM" id="MobiDB-lite"/>
    </source>
</evidence>
<feature type="compositionally biased region" description="Polar residues" evidence="1">
    <location>
        <begin position="1"/>
        <end position="11"/>
    </location>
</feature>
<feature type="transmembrane region" description="Helical" evidence="2">
    <location>
        <begin position="117"/>
        <end position="135"/>
    </location>
</feature>
<protein>
    <recommendedName>
        <fullName evidence="3">DUF8060 domain-containing protein</fullName>
    </recommendedName>
</protein>
<evidence type="ECO:0000313" key="5">
    <source>
        <dbReference type="Proteomes" id="UP000663203"/>
    </source>
</evidence>